<dbReference type="FunFam" id="3.30.390.30:FF:000001">
    <property type="entry name" value="Dihydrolipoyl dehydrogenase"/>
    <property type="match status" value="1"/>
</dbReference>
<feature type="binding site" evidence="12">
    <location>
        <position position="208"/>
    </location>
    <ligand>
        <name>NAD(+)</name>
        <dbReference type="ChEBI" id="CHEBI:57540"/>
    </ligand>
</feature>
<dbReference type="PANTHER" id="PTHR22912">
    <property type="entry name" value="DISULFIDE OXIDOREDUCTASE"/>
    <property type="match status" value="1"/>
</dbReference>
<dbReference type="PANTHER" id="PTHR22912:SF160">
    <property type="entry name" value="DIHYDROLIPOYL DEHYDROGENASE"/>
    <property type="match status" value="1"/>
</dbReference>
<dbReference type="InterPro" id="IPR023753">
    <property type="entry name" value="FAD/NAD-binding_dom"/>
</dbReference>
<evidence type="ECO:0000313" key="18">
    <source>
        <dbReference type="Proteomes" id="UP000001784"/>
    </source>
</evidence>
<dbReference type="KEGG" id="sfu:Sfum_2645"/>
<feature type="binding site" evidence="12">
    <location>
        <begin position="322"/>
        <end position="325"/>
    </location>
    <ligand>
        <name>FAD</name>
        <dbReference type="ChEBI" id="CHEBI:57692"/>
    </ligand>
</feature>
<keyword evidence="5 12" id="KW-0274">FAD</keyword>
<dbReference type="GO" id="GO:0004148">
    <property type="term" value="F:dihydrolipoyl dehydrogenase (NADH) activity"/>
    <property type="evidence" value="ECO:0007669"/>
    <property type="project" value="UniProtKB-EC"/>
</dbReference>
<dbReference type="PROSITE" id="PS00076">
    <property type="entry name" value="PYRIDINE_REDOX_1"/>
    <property type="match status" value="1"/>
</dbReference>
<proteinExistence type="inferred from homology"/>
<dbReference type="Proteomes" id="UP000001784">
    <property type="component" value="Chromosome"/>
</dbReference>
<evidence type="ECO:0000259" key="16">
    <source>
        <dbReference type="Pfam" id="PF07992"/>
    </source>
</evidence>
<name>A0LLM1_SYNFM</name>
<dbReference type="RefSeq" id="WP_011699490.1">
    <property type="nucleotide sequence ID" value="NC_008554.1"/>
</dbReference>
<comment type="catalytic activity">
    <reaction evidence="10 14">
        <text>N(6)-[(R)-dihydrolipoyl]-L-lysyl-[protein] + NAD(+) = N(6)-[(R)-lipoyl]-L-lysyl-[protein] + NADH + H(+)</text>
        <dbReference type="Rhea" id="RHEA:15045"/>
        <dbReference type="Rhea" id="RHEA-COMP:10474"/>
        <dbReference type="Rhea" id="RHEA-COMP:10475"/>
        <dbReference type="ChEBI" id="CHEBI:15378"/>
        <dbReference type="ChEBI" id="CHEBI:57540"/>
        <dbReference type="ChEBI" id="CHEBI:57945"/>
        <dbReference type="ChEBI" id="CHEBI:83099"/>
        <dbReference type="ChEBI" id="CHEBI:83100"/>
        <dbReference type="EC" id="1.8.1.4"/>
    </reaction>
</comment>
<evidence type="ECO:0000256" key="5">
    <source>
        <dbReference type="ARBA" id="ARBA00022827"/>
    </source>
</evidence>
<feature type="binding site" evidence="12">
    <location>
        <position position="275"/>
    </location>
    <ligand>
        <name>NAD(+)</name>
        <dbReference type="ChEBI" id="CHEBI:57540"/>
    </ligand>
</feature>
<dbReference type="GO" id="GO:0050660">
    <property type="term" value="F:flavin adenine dinucleotide binding"/>
    <property type="evidence" value="ECO:0007669"/>
    <property type="project" value="InterPro"/>
</dbReference>
<sequence length="474" mass="50873">MVMGEFTQETDVLVIGAGPGGYAAAFRAADLGLDVTMVDTGDRPGGVCLFRGCIPSKTLLYVTELLYDVGRAADMGISLGEPKIDLPRLREWKKQVVDKLAGGLVELCRSRGVQFLRGRAVFESSSYARLLEAEISRIKFKHAVIATGSHARSIAGAEFRDGGRIMDSTGALELTDIPKRLLVVGGGYVGVELGSVYASLGSRVTMVEAGERLMAGADQDLTAFLSRRLSGLFEAVHVDTRIQSLREFDDWVEVELEGKVDQPAQSFDRVLIAVGREPNSGGIGLEKTGVEVNEHGFIVVDEQRRTTDGKIYAVGDVAGGVMLAHKAMHEGKVAAEAIAGQKSAFDYQAIPAVVYADPQLAWVGLTEEQARRENRPVKVSRFPWSASGRAATMGVPRGMTKVIVDPDTQRVLGVGIVGREAGEMIAEAVLALEMGALAEDLALSMHPHPTLSESEEEAAEAFLGTSTHILPQRR</sequence>
<feature type="binding site" evidence="12">
    <location>
        <position position="57"/>
    </location>
    <ligand>
        <name>FAD</name>
        <dbReference type="ChEBI" id="CHEBI:57692"/>
    </ligand>
</feature>
<dbReference type="Gene3D" id="3.50.50.60">
    <property type="entry name" value="FAD/NAD(P)-binding domain"/>
    <property type="match status" value="2"/>
</dbReference>
<dbReference type="EMBL" id="CP000478">
    <property type="protein sequence ID" value="ABK18323.1"/>
    <property type="molecule type" value="Genomic_DNA"/>
</dbReference>
<dbReference type="PIRSF" id="PIRSF000350">
    <property type="entry name" value="Mercury_reductase_MerA"/>
    <property type="match status" value="1"/>
</dbReference>
<feature type="binding site" evidence="12">
    <location>
        <begin position="147"/>
        <end position="149"/>
    </location>
    <ligand>
        <name>FAD</name>
        <dbReference type="ChEBI" id="CHEBI:57692"/>
    </ligand>
</feature>
<keyword evidence="4 14" id="KW-0285">Flavoprotein</keyword>
<evidence type="ECO:0000256" key="6">
    <source>
        <dbReference type="ARBA" id="ARBA00023002"/>
    </source>
</evidence>
<dbReference type="Pfam" id="PF07992">
    <property type="entry name" value="Pyr_redox_2"/>
    <property type="match status" value="1"/>
</dbReference>
<dbReference type="PRINTS" id="PR00368">
    <property type="entry name" value="FADPNR"/>
</dbReference>
<evidence type="ECO:0000256" key="13">
    <source>
        <dbReference type="PIRSR" id="PIRSR000350-4"/>
    </source>
</evidence>
<feature type="domain" description="Pyridine nucleotide-disulphide oxidoreductase dimerisation" evidence="15">
    <location>
        <begin position="350"/>
        <end position="458"/>
    </location>
</feature>
<evidence type="ECO:0000313" key="17">
    <source>
        <dbReference type="EMBL" id="ABK18323.1"/>
    </source>
</evidence>
<keyword evidence="8" id="KW-1015">Disulfide bond</keyword>
<dbReference type="STRING" id="335543.Sfum_2645"/>
<dbReference type="Gene3D" id="3.30.390.30">
    <property type="match status" value="1"/>
</dbReference>
<evidence type="ECO:0000256" key="14">
    <source>
        <dbReference type="RuleBase" id="RU003692"/>
    </source>
</evidence>
<comment type="similarity">
    <text evidence="1 14">Belongs to the class-I pyridine nucleotide-disulfide oxidoreductase family.</text>
</comment>
<feature type="domain" description="FAD/NAD(P)-binding" evidence="16">
    <location>
        <begin position="11"/>
        <end position="331"/>
    </location>
</feature>
<dbReference type="InterPro" id="IPR036188">
    <property type="entry name" value="FAD/NAD-bd_sf"/>
</dbReference>
<dbReference type="FunCoup" id="A0LLM1">
    <property type="interactions" value="608"/>
</dbReference>
<dbReference type="InterPro" id="IPR004099">
    <property type="entry name" value="Pyr_nucl-diS_OxRdtase_dimer"/>
</dbReference>
<feature type="disulfide bond" description="Redox-active" evidence="13">
    <location>
        <begin position="48"/>
        <end position="53"/>
    </location>
</feature>
<dbReference type="InterPro" id="IPR006258">
    <property type="entry name" value="Lipoamide_DH"/>
</dbReference>
<dbReference type="InterPro" id="IPR050151">
    <property type="entry name" value="Class-I_Pyr_Nuc-Dis_Oxidored"/>
</dbReference>
<dbReference type="HOGENOM" id="CLU_016755_0_3_7"/>
<comment type="miscellaneous">
    <text evidence="14">The active site is a redox-active disulfide bond.</text>
</comment>
<feature type="active site" description="Proton acceptor" evidence="11">
    <location>
        <position position="448"/>
    </location>
</feature>
<dbReference type="InterPro" id="IPR001100">
    <property type="entry name" value="Pyr_nuc-diS_OxRdtase"/>
</dbReference>
<feature type="binding site" evidence="12">
    <location>
        <begin position="185"/>
        <end position="192"/>
    </location>
    <ligand>
        <name>NAD(+)</name>
        <dbReference type="ChEBI" id="CHEBI:57540"/>
    </ligand>
</feature>
<dbReference type="InterPro" id="IPR012999">
    <property type="entry name" value="Pyr_OxRdtase_I_AS"/>
</dbReference>
<dbReference type="SUPFAM" id="SSF55424">
    <property type="entry name" value="FAD/NAD-linked reductases, dimerisation (C-terminal) domain"/>
    <property type="match status" value="1"/>
</dbReference>
<evidence type="ECO:0000256" key="9">
    <source>
        <dbReference type="ARBA" id="ARBA00023284"/>
    </source>
</evidence>
<evidence type="ECO:0000256" key="4">
    <source>
        <dbReference type="ARBA" id="ARBA00022630"/>
    </source>
</evidence>
<dbReference type="Pfam" id="PF02852">
    <property type="entry name" value="Pyr_redox_dim"/>
    <property type="match status" value="1"/>
</dbReference>
<evidence type="ECO:0000256" key="10">
    <source>
        <dbReference type="ARBA" id="ARBA00049187"/>
    </source>
</evidence>
<dbReference type="SUPFAM" id="SSF51905">
    <property type="entry name" value="FAD/NAD(P)-binding domain"/>
    <property type="match status" value="1"/>
</dbReference>
<dbReference type="eggNOG" id="COG1249">
    <property type="taxonomic scope" value="Bacteria"/>
</dbReference>
<dbReference type="InParanoid" id="A0LLM1"/>
<gene>
    <name evidence="17" type="ordered locus">Sfum_2645</name>
</gene>
<accession>A0LLM1</accession>
<evidence type="ECO:0000256" key="3">
    <source>
        <dbReference type="ARBA" id="ARBA00016961"/>
    </source>
</evidence>
<protein>
    <recommendedName>
        <fullName evidence="3 14">Dihydrolipoyl dehydrogenase</fullName>
        <ecNumber evidence="2 14">1.8.1.4</ecNumber>
    </recommendedName>
</protein>
<dbReference type="OrthoDB" id="9786429at2"/>
<comment type="cofactor">
    <cofactor evidence="12 14">
        <name>FAD</name>
        <dbReference type="ChEBI" id="CHEBI:57692"/>
    </cofactor>
    <text evidence="12 14">Binds 1 FAD per subunit.</text>
</comment>
<keyword evidence="12" id="KW-0547">Nucleotide-binding</keyword>
<dbReference type="InterPro" id="IPR016156">
    <property type="entry name" value="FAD/NAD-linked_Rdtase_dimer_sf"/>
</dbReference>
<dbReference type="EC" id="1.8.1.4" evidence="2 14"/>
<evidence type="ECO:0000256" key="7">
    <source>
        <dbReference type="ARBA" id="ARBA00023027"/>
    </source>
</evidence>
<keyword evidence="7 12" id="KW-0520">NAD</keyword>
<dbReference type="AlphaFoldDB" id="A0LLM1"/>
<evidence type="ECO:0000256" key="1">
    <source>
        <dbReference type="ARBA" id="ARBA00007532"/>
    </source>
</evidence>
<evidence type="ECO:0000256" key="2">
    <source>
        <dbReference type="ARBA" id="ARBA00012608"/>
    </source>
</evidence>
<keyword evidence="18" id="KW-1185">Reference proteome</keyword>
<dbReference type="NCBIfam" id="TIGR01350">
    <property type="entry name" value="lipoamide_DH"/>
    <property type="match status" value="1"/>
</dbReference>
<evidence type="ECO:0000256" key="11">
    <source>
        <dbReference type="PIRSR" id="PIRSR000350-2"/>
    </source>
</evidence>
<evidence type="ECO:0000256" key="8">
    <source>
        <dbReference type="ARBA" id="ARBA00023157"/>
    </source>
</evidence>
<evidence type="ECO:0000256" key="12">
    <source>
        <dbReference type="PIRSR" id="PIRSR000350-3"/>
    </source>
</evidence>
<feature type="binding site" evidence="12">
    <location>
        <position position="316"/>
    </location>
    <ligand>
        <name>FAD</name>
        <dbReference type="ChEBI" id="CHEBI:57692"/>
    </ligand>
</feature>
<reference evidence="17 18" key="1">
    <citation type="submission" date="2006-10" db="EMBL/GenBank/DDBJ databases">
        <title>Complete sequence of Syntrophobacter fumaroxidans MPOB.</title>
        <authorList>
            <consortium name="US DOE Joint Genome Institute"/>
            <person name="Copeland A."/>
            <person name="Lucas S."/>
            <person name="Lapidus A."/>
            <person name="Barry K."/>
            <person name="Detter J.C."/>
            <person name="Glavina del Rio T."/>
            <person name="Hammon N."/>
            <person name="Israni S."/>
            <person name="Pitluck S."/>
            <person name="Goltsman E.G."/>
            <person name="Martinez M."/>
            <person name="Schmutz J."/>
            <person name="Larimer F."/>
            <person name="Land M."/>
            <person name="Hauser L."/>
            <person name="Kyrpides N."/>
            <person name="Kim E."/>
            <person name="Boone D.R."/>
            <person name="Brockman F."/>
            <person name="Culley D."/>
            <person name="Ferry J."/>
            <person name="Gunsalus R."/>
            <person name="McInerney M.J."/>
            <person name="Morrison M."/>
            <person name="Plugge C."/>
            <person name="Rohlin L."/>
            <person name="Scholten J."/>
            <person name="Sieber J."/>
            <person name="Stams A.J.M."/>
            <person name="Worm P."/>
            <person name="Henstra A.M."/>
            <person name="Richardson P."/>
        </authorList>
    </citation>
    <scope>NUCLEOTIDE SEQUENCE [LARGE SCALE GENOMIC DNA]</scope>
    <source>
        <strain evidence="18">DSM 10017 / MPOB</strain>
    </source>
</reference>
<keyword evidence="6 14" id="KW-0560">Oxidoreductase</keyword>
<keyword evidence="9 14" id="KW-0676">Redox-active center</keyword>
<evidence type="ECO:0000259" key="15">
    <source>
        <dbReference type="Pfam" id="PF02852"/>
    </source>
</evidence>
<organism evidence="17 18">
    <name type="scientific">Syntrophobacter fumaroxidans (strain DSM 10017 / MPOB)</name>
    <dbReference type="NCBI Taxonomy" id="335543"/>
    <lineage>
        <taxon>Bacteria</taxon>
        <taxon>Pseudomonadati</taxon>
        <taxon>Thermodesulfobacteriota</taxon>
        <taxon>Syntrophobacteria</taxon>
        <taxon>Syntrophobacterales</taxon>
        <taxon>Syntrophobacteraceae</taxon>
        <taxon>Syntrophobacter</taxon>
    </lineage>
</organism>
<dbReference type="PRINTS" id="PR00411">
    <property type="entry name" value="PNDRDTASEI"/>
</dbReference>
<dbReference type="GO" id="GO:0006103">
    <property type="term" value="P:2-oxoglutarate metabolic process"/>
    <property type="evidence" value="ECO:0007669"/>
    <property type="project" value="TreeGrafter"/>
</dbReference>